<comment type="similarity">
    <text evidence="1 2">Belongs to the phD/YefM antitoxin family.</text>
</comment>
<dbReference type="InterPro" id="IPR006442">
    <property type="entry name" value="Antitoxin_Phd/YefM"/>
</dbReference>
<accession>A0AB37D524</accession>
<dbReference type="Pfam" id="PF02604">
    <property type="entry name" value="PhdYeFM_antitox"/>
    <property type="match status" value="1"/>
</dbReference>
<evidence type="ECO:0000313" key="4">
    <source>
        <dbReference type="Proteomes" id="UP000427886"/>
    </source>
</evidence>
<name>A0AB37D524_TETHA</name>
<sequence>MMNIKPISDLKNYGKVLQEVTNGEPVFLTKNGRGKYVIIDIEDYDKLKASLEVVENLKDAEVSGIVDIETAKKRFRL</sequence>
<comment type="function">
    <text evidence="2">Antitoxin component of a type II toxin-antitoxin (TA) system.</text>
</comment>
<dbReference type="Gene3D" id="3.40.1620.10">
    <property type="entry name" value="YefM-like domain"/>
    <property type="match status" value="1"/>
</dbReference>
<reference evidence="3 4" key="1">
    <citation type="submission" date="2019-11" db="EMBL/GenBank/DDBJ databases">
        <authorList>
            <person name="Kim E."/>
            <person name="Lee J."/>
            <person name="Jeon K."/>
            <person name="Lee Y."/>
        </authorList>
    </citation>
    <scope>NUCLEOTIDE SEQUENCE [LARGE SCALE GENOMIC DNA]</scope>
    <source>
        <strain evidence="3 4">YJ1</strain>
    </source>
</reference>
<dbReference type="KEGG" id="tey:GLW17_04685"/>
<dbReference type="AlphaFoldDB" id="A0AB37D524"/>
<dbReference type="Proteomes" id="UP000427886">
    <property type="component" value="Chromosome"/>
</dbReference>
<evidence type="ECO:0000256" key="1">
    <source>
        <dbReference type="ARBA" id="ARBA00009981"/>
    </source>
</evidence>
<proteinExistence type="inferred from homology"/>
<organism evidence="3 4">
    <name type="scientific">Tetragenococcus halophilus</name>
    <name type="common">Pediococcus halophilus</name>
    <dbReference type="NCBI Taxonomy" id="51669"/>
    <lineage>
        <taxon>Bacteria</taxon>
        <taxon>Bacillati</taxon>
        <taxon>Bacillota</taxon>
        <taxon>Bacilli</taxon>
        <taxon>Lactobacillales</taxon>
        <taxon>Enterococcaceae</taxon>
        <taxon>Tetragenococcus</taxon>
    </lineage>
</organism>
<dbReference type="EMBL" id="CP046246">
    <property type="protein sequence ID" value="QGP76170.1"/>
    <property type="molecule type" value="Genomic_DNA"/>
</dbReference>
<dbReference type="InterPro" id="IPR036165">
    <property type="entry name" value="YefM-like_sf"/>
</dbReference>
<gene>
    <name evidence="3" type="ORF">GLW17_04685</name>
</gene>
<evidence type="ECO:0000256" key="2">
    <source>
        <dbReference type="RuleBase" id="RU362080"/>
    </source>
</evidence>
<evidence type="ECO:0000313" key="3">
    <source>
        <dbReference type="EMBL" id="QGP76170.1"/>
    </source>
</evidence>
<dbReference type="SUPFAM" id="SSF143120">
    <property type="entry name" value="YefM-like"/>
    <property type="match status" value="1"/>
</dbReference>
<protein>
    <recommendedName>
        <fullName evidence="2">Antitoxin</fullName>
    </recommendedName>
</protein>
<dbReference type="NCBIfam" id="TIGR01552">
    <property type="entry name" value="phd_fam"/>
    <property type="match status" value="1"/>
</dbReference>